<reference evidence="2" key="1">
    <citation type="submission" date="2020-03" db="EMBL/GenBank/DDBJ databases">
        <title>The deep terrestrial virosphere.</title>
        <authorList>
            <person name="Holmfeldt K."/>
            <person name="Nilsson E."/>
            <person name="Simone D."/>
            <person name="Lopez-Fernandez M."/>
            <person name="Wu X."/>
            <person name="de Brujin I."/>
            <person name="Lundin D."/>
            <person name="Andersson A."/>
            <person name="Bertilsson S."/>
            <person name="Dopson M."/>
        </authorList>
    </citation>
    <scope>NUCLEOTIDE SEQUENCE</scope>
    <source>
        <strain evidence="1">MM415B02687</strain>
        <strain evidence="2">TM448B01662</strain>
    </source>
</reference>
<dbReference type="AlphaFoldDB" id="A0A6M3XPJ0"/>
<gene>
    <name evidence="1" type="ORF">MM415B02687_0020</name>
    <name evidence="2" type="ORF">TM448B01662_0013</name>
</gene>
<evidence type="ECO:0000313" key="2">
    <source>
        <dbReference type="EMBL" id="QJH99729.1"/>
    </source>
</evidence>
<dbReference type="EMBL" id="MT144805">
    <property type="protein sequence ID" value="QJH99729.1"/>
    <property type="molecule type" value="Genomic_DNA"/>
</dbReference>
<proteinExistence type="predicted"/>
<protein>
    <submittedName>
        <fullName evidence="2">Uncharacterized protein</fullName>
    </submittedName>
</protein>
<sequence length="163" mass="18133">MTLREAENRLPKNIRGITVTVPYDGRKCSGQKLTLELVSGSVGEQTAFLKRPGSHKLEVVDAPDILEWEVESPLIIEDGDTVTVDATHYGLSDNEKAVVTTVNIEDASPYPIKVRFANGRQGQYARKELKEITRGKAKRFKKEATGSLESILEELQDEALQNH</sequence>
<accession>A0A6M3XPJ0</accession>
<evidence type="ECO:0000313" key="1">
    <source>
        <dbReference type="EMBL" id="QJA88799.1"/>
    </source>
</evidence>
<organism evidence="2">
    <name type="scientific">viral metagenome</name>
    <dbReference type="NCBI Taxonomy" id="1070528"/>
    <lineage>
        <taxon>unclassified sequences</taxon>
        <taxon>metagenomes</taxon>
        <taxon>organismal metagenomes</taxon>
    </lineage>
</organism>
<dbReference type="EMBL" id="MT142804">
    <property type="protein sequence ID" value="QJA88799.1"/>
    <property type="molecule type" value="Genomic_DNA"/>
</dbReference>
<name>A0A6M3XPJ0_9ZZZZ</name>